<reference evidence="4 5" key="1">
    <citation type="submission" date="2016-04" db="EMBL/GenBank/DDBJ databases">
        <authorList>
            <person name="Evans L.H."/>
            <person name="Alamgir A."/>
            <person name="Owens N."/>
            <person name="Weber N.D."/>
            <person name="Virtaneva K."/>
            <person name="Barbian K."/>
            <person name="Babar A."/>
            <person name="Rosenke K."/>
        </authorList>
    </citation>
    <scope>NUCLEOTIDE SEQUENCE [LARGE SCALE GENOMIC DNA]</scope>
    <source>
        <strain evidence="4 5">PMB02</strain>
    </source>
</reference>
<gene>
    <name evidence="4" type="ORF">A5481_13435</name>
</gene>
<dbReference type="SUPFAM" id="SSF53774">
    <property type="entry name" value="Glutaminase/Asparaginase"/>
    <property type="match status" value="1"/>
</dbReference>
<dbReference type="InterPro" id="IPR040919">
    <property type="entry name" value="Asparaginase_C"/>
</dbReference>
<dbReference type="PANTHER" id="PTHR11707:SF28">
    <property type="entry name" value="60 KDA LYSOPHOSPHOLIPASE"/>
    <property type="match status" value="1"/>
</dbReference>
<feature type="active site" description="O-isoaspartyl threonine intermediate" evidence="1">
    <location>
        <position position="11"/>
    </location>
</feature>
<dbReference type="PRINTS" id="PR00139">
    <property type="entry name" value="ASNGLNASE"/>
</dbReference>
<dbReference type="InterPro" id="IPR027473">
    <property type="entry name" value="L-asparaginase_C"/>
</dbReference>
<name>A0A179SCP7_9HYPH</name>
<dbReference type="PIRSF" id="PIRSF500176">
    <property type="entry name" value="L_ASNase"/>
    <property type="match status" value="1"/>
</dbReference>
<evidence type="ECO:0000313" key="4">
    <source>
        <dbReference type="EMBL" id="OAS24726.1"/>
    </source>
</evidence>
<evidence type="ECO:0000256" key="1">
    <source>
        <dbReference type="PIRSR" id="PIRSR001220-1"/>
    </source>
</evidence>
<evidence type="ECO:0000259" key="3">
    <source>
        <dbReference type="Pfam" id="PF17763"/>
    </source>
</evidence>
<dbReference type="OrthoDB" id="9788068at2"/>
<dbReference type="InterPro" id="IPR037152">
    <property type="entry name" value="L-asparaginase_N_sf"/>
</dbReference>
<feature type="domain" description="Asparaginase/glutaminase C-terminal" evidence="3">
    <location>
        <begin position="217"/>
        <end position="302"/>
    </location>
</feature>
<dbReference type="PANTHER" id="PTHR11707">
    <property type="entry name" value="L-ASPARAGINASE"/>
    <property type="match status" value="1"/>
</dbReference>
<dbReference type="Proteomes" id="UP000078316">
    <property type="component" value="Unassembled WGS sequence"/>
</dbReference>
<proteinExistence type="predicted"/>
<dbReference type="GO" id="GO:0004067">
    <property type="term" value="F:asparaginase activity"/>
    <property type="evidence" value="ECO:0007669"/>
    <property type="project" value="UniProtKB-UniRule"/>
</dbReference>
<accession>A0A179SCP7</accession>
<feature type="domain" description="L-asparaginase N-terminal" evidence="2">
    <location>
        <begin position="2"/>
        <end position="160"/>
    </location>
</feature>
<dbReference type="SMART" id="SM00870">
    <property type="entry name" value="Asparaginase"/>
    <property type="match status" value="1"/>
</dbReference>
<dbReference type="EMBL" id="LWHQ01000022">
    <property type="protein sequence ID" value="OAS24726.1"/>
    <property type="molecule type" value="Genomic_DNA"/>
</dbReference>
<dbReference type="InterPro" id="IPR036152">
    <property type="entry name" value="Asp/glu_Ase-like_sf"/>
</dbReference>
<dbReference type="Gene3D" id="3.40.50.40">
    <property type="match status" value="1"/>
</dbReference>
<dbReference type="InterPro" id="IPR027474">
    <property type="entry name" value="L-asparaginase_N"/>
</dbReference>
<dbReference type="STRING" id="427683.A5481_13435"/>
<sequence length="309" mass="32714">MKIGLLNCGGTITERYRDDGTIDRLRARDLAAWVGSTEWITHDVEPVDSSELDFASIGRVRETMRQDRESDAFVLCCGTDALEDVAYAATLLLDRDRPVVVTGAAFPGGAAHSDGARNLTDAATLARALPRRTGPLVAFAGRIFDPAAIAKIWPQAHQPFGPETAIRGWIDADLATLTGQDGGTESFADLDVADLDARVAIVTETFGPLVGFPDVTSLDGIVVAGKGAGGFSTGTRAILRQAASCVPVILSTRCLHGFRVNAEVAKYAYEDASALGLTVEGYEGLNASKARIRLVAELGRAKARGERLA</sequence>
<dbReference type="Pfam" id="PF00710">
    <property type="entry name" value="Asparaginase"/>
    <property type="match status" value="1"/>
</dbReference>
<dbReference type="Gene3D" id="3.40.50.1170">
    <property type="entry name" value="L-asparaginase, N-terminal domain"/>
    <property type="match status" value="1"/>
</dbReference>
<dbReference type="PROSITE" id="PS51732">
    <property type="entry name" value="ASN_GLN_ASE_3"/>
    <property type="match status" value="1"/>
</dbReference>
<evidence type="ECO:0000313" key="5">
    <source>
        <dbReference type="Proteomes" id="UP000078316"/>
    </source>
</evidence>
<dbReference type="AlphaFoldDB" id="A0A179SCP7"/>
<evidence type="ECO:0000259" key="2">
    <source>
        <dbReference type="Pfam" id="PF00710"/>
    </source>
</evidence>
<dbReference type="Pfam" id="PF17763">
    <property type="entry name" value="Asparaginase_C"/>
    <property type="match status" value="1"/>
</dbReference>
<dbReference type="PIRSF" id="PIRSF001220">
    <property type="entry name" value="L-ASNase_gatD"/>
    <property type="match status" value="1"/>
</dbReference>
<comment type="caution">
    <text evidence="4">The sequence shown here is derived from an EMBL/GenBank/DDBJ whole genome shotgun (WGS) entry which is preliminary data.</text>
</comment>
<organism evidence="4 5">
    <name type="scientific">Methylobacterium platani</name>
    <dbReference type="NCBI Taxonomy" id="427683"/>
    <lineage>
        <taxon>Bacteria</taxon>
        <taxon>Pseudomonadati</taxon>
        <taxon>Pseudomonadota</taxon>
        <taxon>Alphaproteobacteria</taxon>
        <taxon>Hyphomicrobiales</taxon>
        <taxon>Methylobacteriaceae</taxon>
        <taxon>Methylobacterium</taxon>
    </lineage>
</organism>
<dbReference type="InterPro" id="IPR006034">
    <property type="entry name" value="Asparaginase/glutaminase-like"/>
</dbReference>
<protein>
    <submittedName>
        <fullName evidence="4">Asparaginase</fullName>
    </submittedName>
</protein>